<feature type="domain" description="GST N-terminal" evidence="1">
    <location>
        <begin position="3"/>
        <end position="82"/>
    </location>
</feature>
<dbReference type="EMBL" id="JACHHT010000002">
    <property type="protein sequence ID" value="MBB6522069.1"/>
    <property type="molecule type" value="Genomic_DNA"/>
</dbReference>
<reference evidence="2 3" key="1">
    <citation type="submission" date="2020-08" db="EMBL/GenBank/DDBJ databases">
        <title>Genomic Encyclopedia of Type Strains, Phase IV (KMG-IV): sequencing the most valuable type-strain genomes for metagenomic binning, comparative biology and taxonomic classification.</title>
        <authorList>
            <person name="Goeker M."/>
        </authorList>
    </citation>
    <scope>NUCLEOTIDE SEQUENCE [LARGE SCALE GENOMIC DNA]</scope>
    <source>
        <strain evidence="2 3">DSM 22368</strain>
    </source>
</reference>
<evidence type="ECO:0000259" key="1">
    <source>
        <dbReference type="PROSITE" id="PS50404"/>
    </source>
</evidence>
<dbReference type="Proteomes" id="UP000528457">
    <property type="component" value="Unassembled WGS sequence"/>
</dbReference>
<keyword evidence="2" id="KW-0808">Transferase</keyword>
<proteinExistence type="predicted"/>
<evidence type="ECO:0000313" key="2">
    <source>
        <dbReference type="EMBL" id="MBB6522069.1"/>
    </source>
</evidence>
<protein>
    <submittedName>
        <fullName evidence="2">Glutathione S-transferase</fullName>
    </submittedName>
</protein>
<gene>
    <name evidence="2" type="ORF">HNR48_002354</name>
</gene>
<dbReference type="Pfam" id="PF13410">
    <property type="entry name" value="GST_C_2"/>
    <property type="match status" value="1"/>
</dbReference>
<dbReference type="Gene3D" id="3.40.30.10">
    <property type="entry name" value="Glutaredoxin"/>
    <property type="match status" value="1"/>
</dbReference>
<dbReference type="GO" id="GO:0005737">
    <property type="term" value="C:cytoplasm"/>
    <property type="evidence" value="ECO:0007669"/>
    <property type="project" value="TreeGrafter"/>
</dbReference>
<dbReference type="InParanoid" id="A0A7X0JTP5"/>
<dbReference type="Gene3D" id="1.20.1050.10">
    <property type="match status" value="2"/>
</dbReference>
<dbReference type="CDD" id="cd00570">
    <property type="entry name" value="GST_N_family"/>
    <property type="match status" value="1"/>
</dbReference>
<keyword evidence="3" id="KW-1185">Reference proteome</keyword>
<dbReference type="InterPro" id="IPR036282">
    <property type="entry name" value="Glutathione-S-Trfase_C_sf"/>
</dbReference>
<dbReference type="InterPro" id="IPR004045">
    <property type="entry name" value="Glutathione_S-Trfase_N"/>
</dbReference>
<comment type="caution">
    <text evidence="2">The sequence shown here is derived from an EMBL/GenBank/DDBJ whole genome shotgun (WGS) entry which is preliminary data.</text>
</comment>
<dbReference type="GO" id="GO:0016740">
    <property type="term" value="F:transferase activity"/>
    <property type="evidence" value="ECO:0007669"/>
    <property type="project" value="UniProtKB-KW"/>
</dbReference>
<evidence type="ECO:0000313" key="3">
    <source>
        <dbReference type="Proteomes" id="UP000528457"/>
    </source>
</evidence>
<dbReference type="InterPro" id="IPR050931">
    <property type="entry name" value="Mito_Protein_Transport_Metaxin"/>
</dbReference>
<dbReference type="SUPFAM" id="SSF52833">
    <property type="entry name" value="Thioredoxin-like"/>
    <property type="match status" value="1"/>
</dbReference>
<organism evidence="2 3">
    <name type="scientific">Pseudoteredinibacter isoporae</name>
    <dbReference type="NCBI Taxonomy" id="570281"/>
    <lineage>
        <taxon>Bacteria</taxon>
        <taxon>Pseudomonadati</taxon>
        <taxon>Pseudomonadota</taxon>
        <taxon>Gammaproteobacteria</taxon>
        <taxon>Cellvibrionales</taxon>
        <taxon>Cellvibrionaceae</taxon>
        <taxon>Pseudoteredinibacter</taxon>
    </lineage>
</organism>
<dbReference type="RefSeq" id="WP_166846871.1">
    <property type="nucleotide sequence ID" value="NZ_JAAONY010000002.1"/>
</dbReference>
<dbReference type="PANTHER" id="PTHR12289:SF67">
    <property type="match status" value="1"/>
</dbReference>
<name>A0A7X0JTP5_9GAMM</name>
<dbReference type="PANTHER" id="PTHR12289">
    <property type="entry name" value="METAXIN RELATED"/>
    <property type="match status" value="1"/>
</dbReference>
<accession>A0A7X0JTP5</accession>
<sequence length="367" mass="42230">MTEHYTLYGSPASLYTGKVRAYLNYKGIPYQEEISSMKVYKKIILPQTGVGMIPVVKTPENEYWQDSSLILDYCEQRFPAKAILPQSPKQKMVALLFELYGDEWLRLPAMHYRWNFPDDNLEFIKGEFGSSVAPGWPKFIQRWLGKKVVEKFSGYVAPLGITEKSIPEIEAWYEEFLGQLNELFSQQDFLLGSCPSLGDFGLMGPLYAHLYRDPYPGKLMRTKAPKVAEWVERMNQSATVEGEFLANDEIPEILERILNRLFKEFWPSLLRSSQNLGKWAADKTPGEAVPRMLGMQDFTIGDVNEQQMSLSYGQWMLQRILQHYQSMSDTEQHQLGAYLANFNEGQNPLDLTISKPVAFNNYRLVLA</sequence>
<dbReference type="SUPFAM" id="SSF47616">
    <property type="entry name" value="GST C-terminal domain-like"/>
    <property type="match status" value="1"/>
</dbReference>
<dbReference type="AlphaFoldDB" id="A0A7X0JTP5"/>
<dbReference type="PROSITE" id="PS50404">
    <property type="entry name" value="GST_NTER"/>
    <property type="match status" value="1"/>
</dbReference>
<dbReference type="CDD" id="cd00299">
    <property type="entry name" value="GST_C_family"/>
    <property type="match status" value="1"/>
</dbReference>
<dbReference type="InterPro" id="IPR036249">
    <property type="entry name" value="Thioredoxin-like_sf"/>
</dbReference>
<dbReference type="Pfam" id="PF13417">
    <property type="entry name" value="GST_N_3"/>
    <property type="match status" value="1"/>
</dbReference>